<accession>A0ACC4APA6</accession>
<comment type="caution">
    <text evidence="1">The sequence shown here is derived from an EMBL/GenBank/DDBJ whole genome shotgun (WGS) entry which is preliminary data.</text>
</comment>
<keyword evidence="2" id="KW-1185">Reference proteome</keyword>
<proteinExistence type="predicted"/>
<name>A0ACC4APA6_POPAL</name>
<evidence type="ECO:0000313" key="2">
    <source>
        <dbReference type="Proteomes" id="UP000309997"/>
    </source>
</evidence>
<sequence>MPNGKPSFFTFPTAVFFTCINSEWSAIPAGENPFQCGCRACSLPRNPAFLIGKRFCSKLTEQLFRIRNAESYDSSIACHFHSTVVNPPHEYGSSKLFLFILAILHVSATGAHGREQSAGAEKSQILFLNDTNLAGEQIRSTGA</sequence>
<protein>
    <submittedName>
        <fullName evidence="1">Uncharacterized protein</fullName>
    </submittedName>
</protein>
<organism evidence="1 2">
    <name type="scientific">Populus alba</name>
    <name type="common">White poplar</name>
    <dbReference type="NCBI Taxonomy" id="43335"/>
    <lineage>
        <taxon>Eukaryota</taxon>
        <taxon>Viridiplantae</taxon>
        <taxon>Streptophyta</taxon>
        <taxon>Embryophyta</taxon>
        <taxon>Tracheophyta</taxon>
        <taxon>Spermatophyta</taxon>
        <taxon>Magnoliopsida</taxon>
        <taxon>eudicotyledons</taxon>
        <taxon>Gunneridae</taxon>
        <taxon>Pentapetalae</taxon>
        <taxon>rosids</taxon>
        <taxon>fabids</taxon>
        <taxon>Malpighiales</taxon>
        <taxon>Salicaceae</taxon>
        <taxon>Saliceae</taxon>
        <taxon>Populus</taxon>
    </lineage>
</organism>
<dbReference type="Proteomes" id="UP000309997">
    <property type="component" value="Unassembled WGS sequence"/>
</dbReference>
<reference evidence="1 2" key="1">
    <citation type="journal article" date="2024" name="Plant Biotechnol. J.">
        <title>Genome and CRISPR/Cas9 system of a widespread forest tree (Populus alba) in the world.</title>
        <authorList>
            <person name="Liu Y.J."/>
            <person name="Jiang P.F."/>
            <person name="Han X.M."/>
            <person name="Li X.Y."/>
            <person name="Wang H.M."/>
            <person name="Wang Y.J."/>
            <person name="Wang X.X."/>
            <person name="Zeng Q.Y."/>
        </authorList>
    </citation>
    <scope>NUCLEOTIDE SEQUENCE [LARGE SCALE GENOMIC DNA]</scope>
    <source>
        <strain evidence="2">cv. PAL-ZL1</strain>
    </source>
</reference>
<dbReference type="EMBL" id="RCHU02000017">
    <property type="protein sequence ID" value="KAL3567856.1"/>
    <property type="molecule type" value="Genomic_DNA"/>
</dbReference>
<evidence type="ECO:0000313" key="1">
    <source>
        <dbReference type="EMBL" id="KAL3567856.1"/>
    </source>
</evidence>
<gene>
    <name evidence="1" type="ORF">D5086_030507</name>
</gene>